<dbReference type="AlphaFoldDB" id="A0A3R7M629"/>
<evidence type="ECO:0000256" key="2">
    <source>
        <dbReference type="SAM" id="MobiDB-lite"/>
    </source>
</evidence>
<dbReference type="Proteomes" id="UP000284403">
    <property type="component" value="Unassembled WGS sequence"/>
</dbReference>
<gene>
    <name evidence="3" type="ORF">Tco025E_00439</name>
</gene>
<keyword evidence="1" id="KW-0175">Coiled coil</keyword>
<evidence type="ECO:0000313" key="4">
    <source>
        <dbReference type="Proteomes" id="UP000284403"/>
    </source>
</evidence>
<comment type="caution">
    <text evidence="3">The sequence shown here is derived from an EMBL/GenBank/DDBJ whole genome shotgun (WGS) entry which is preliminary data.</text>
</comment>
<organism evidence="3 4">
    <name type="scientific">Trypanosoma conorhini</name>
    <dbReference type="NCBI Taxonomy" id="83891"/>
    <lineage>
        <taxon>Eukaryota</taxon>
        <taxon>Discoba</taxon>
        <taxon>Euglenozoa</taxon>
        <taxon>Kinetoplastea</taxon>
        <taxon>Metakinetoplastina</taxon>
        <taxon>Trypanosomatida</taxon>
        <taxon>Trypanosomatidae</taxon>
        <taxon>Trypanosoma</taxon>
    </lineage>
</organism>
<protein>
    <submittedName>
        <fullName evidence="3">Uncharacterized protein</fullName>
    </submittedName>
</protein>
<evidence type="ECO:0000313" key="3">
    <source>
        <dbReference type="EMBL" id="RNF27248.1"/>
    </source>
</evidence>
<name>A0A3R7M629_9TRYP</name>
<feature type="coiled-coil region" evidence="1">
    <location>
        <begin position="177"/>
        <end position="204"/>
    </location>
</feature>
<dbReference type="OrthoDB" id="251782at2759"/>
<dbReference type="GeneID" id="40314050"/>
<accession>A0A3R7M629</accession>
<proteinExistence type="predicted"/>
<dbReference type="EMBL" id="MKKU01000011">
    <property type="protein sequence ID" value="RNF27248.1"/>
    <property type="molecule type" value="Genomic_DNA"/>
</dbReference>
<evidence type="ECO:0000256" key="1">
    <source>
        <dbReference type="SAM" id="Coils"/>
    </source>
</evidence>
<feature type="region of interest" description="Disordered" evidence="2">
    <location>
        <begin position="459"/>
        <end position="505"/>
    </location>
</feature>
<reference evidence="3 4" key="1">
    <citation type="journal article" date="2018" name="BMC Genomics">
        <title>Genomic comparison of Trypanosoma conorhini and Trypanosoma rangeli to Trypanosoma cruzi strains of high and low virulence.</title>
        <authorList>
            <person name="Bradwell K.R."/>
            <person name="Koparde V.N."/>
            <person name="Matveyev A.V."/>
            <person name="Serrano M.G."/>
            <person name="Alves J.M."/>
            <person name="Parikh H."/>
            <person name="Huang B."/>
            <person name="Lee V."/>
            <person name="Espinosa-Alvarez O."/>
            <person name="Ortiz P.A."/>
            <person name="Costa-Martins A.G."/>
            <person name="Teixeira M.M."/>
            <person name="Buck G.A."/>
        </authorList>
    </citation>
    <scope>NUCLEOTIDE SEQUENCE [LARGE SCALE GENOMIC DNA]</scope>
    <source>
        <strain evidence="3 4">025E</strain>
    </source>
</reference>
<keyword evidence="4" id="KW-1185">Reference proteome</keyword>
<sequence length="547" mass="59418">MCTAVLMLSFAPVSFLFFSFGFVLALATPTLVSQLGAAVPLAACPATRRGMRAGEHLPVTERSFDVLIRQYEIEAAAARADAAARGENGTESGGELALLAQHIEELATDARRLRRKLQACGSGAAAAPNWSAEDVANLRLLGFDVSGINAAAAEQSCVSARSTPTGQHPQIPNLDKLLAMEKKMQELQTKVDDLTAVNAALRQMLPRQHRTGGQSQGEEHDVSDALAALTEGFRALKDAYTRNRNGHCISQEMQEEPTLASHDIHPESHRKGNTAADLPEYSSQSVEDALCTLRAVSACRRVRYCATGDASGKLDAVDAAVVQLLNDIGFPFPVPIQRLGARGDYFIDRRVEIKLVGRQLVVRPWLAPGAHPGACADGTRRPRYEHLAKYLIHLYSPALDLERVAAGERSDVGEEDAAGGDRRKDVVATLKRQQQELQLALEKRHAQLYAYQRRLEAGLSPSPNASPLRDAVSDSSAEALAEPGAEMNQEASSYPQPRPSAGANGRVAHILRLMEEHGRVPDLSRLSELELQSLKHVTLQRQMQPRK</sequence>
<dbReference type="RefSeq" id="XP_029232454.1">
    <property type="nucleotide sequence ID" value="XM_029367381.1"/>
</dbReference>